<organism evidence="3 4">
    <name type="scientific">Rhipicephalus sanguineus</name>
    <name type="common">Brown dog tick</name>
    <name type="synonym">Ixodes sanguineus</name>
    <dbReference type="NCBI Taxonomy" id="34632"/>
    <lineage>
        <taxon>Eukaryota</taxon>
        <taxon>Metazoa</taxon>
        <taxon>Ecdysozoa</taxon>
        <taxon>Arthropoda</taxon>
        <taxon>Chelicerata</taxon>
        <taxon>Arachnida</taxon>
        <taxon>Acari</taxon>
        <taxon>Parasitiformes</taxon>
        <taxon>Ixodida</taxon>
        <taxon>Ixodoidea</taxon>
        <taxon>Ixodidae</taxon>
        <taxon>Rhipicephalinae</taxon>
        <taxon>Rhipicephalus</taxon>
        <taxon>Rhipicephalus</taxon>
    </lineage>
</organism>
<feature type="region of interest" description="Disordered" evidence="2">
    <location>
        <begin position="99"/>
        <end position="155"/>
    </location>
</feature>
<dbReference type="EMBL" id="JABSTV010001254">
    <property type="protein sequence ID" value="KAH7940239.1"/>
    <property type="molecule type" value="Genomic_DNA"/>
</dbReference>
<sequence length="155" mass="16357">MPKTSPKDAPAAKPNKPEPKKAHIGPTTNVKSGTPSKPPVLMVKDFPALTPVQAQVSCWGGAVSEPSPTQTTLQQQIEELRHQNRFLARKIQQLEAKQVGSAELEQGAEVEDGDDGSSVTSDLTSVSRWDADTVVGSASATGATGGLESLERKTQ</sequence>
<protein>
    <submittedName>
        <fullName evidence="3">Uncharacterized protein</fullName>
    </submittedName>
</protein>
<feature type="region of interest" description="Disordered" evidence="2">
    <location>
        <begin position="1"/>
        <end position="41"/>
    </location>
</feature>
<evidence type="ECO:0000256" key="2">
    <source>
        <dbReference type="SAM" id="MobiDB-lite"/>
    </source>
</evidence>
<feature type="compositionally biased region" description="Polar residues" evidence="2">
    <location>
        <begin position="26"/>
        <end position="35"/>
    </location>
</feature>
<feature type="compositionally biased region" description="Low complexity" evidence="2">
    <location>
        <begin position="133"/>
        <end position="142"/>
    </location>
</feature>
<evidence type="ECO:0000313" key="3">
    <source>
        <dbReference type="EMBL" id="KAH7940239.1"/>
    </source>
</evidence>
<keyword evidence="1" id="KW-0175">Coiled coil</keyword>
<feature type="compositionally biased region" description="Polar residues" evidence="2">
    <location>
        <begin position="117"/>
        <end position="127"/>
    </location>
</feature>
<keyword evidence="4" id="KW-1185">Reference proteome</keyword>
<name>A0A9D4SPT4_RHISA</name>
<feature type="coiled-coil region" evidence="1">
    <location>
        <begin position="70"/>
        <end position="97"/>
    </location>
</feature>
<evidence type="ECO:0000313" key="4">
    <source>
        <dbReference type="Proteomes" id="UP000821837"/>
    </source>
</evidence>
<reference evidence="3" key="1">
    <citation type="journal article" date="2020" name="Cell">
        <title>Large-Scale Comparative Analyses of Tick Genomes Elucidate Their Genetic Diversity and Vector Capacities.</title>
        <authorList>
            <consortium name="Tick Genome and Microbiome Consortium (TIGMIC)"/>
            <person name="Jia N."/>
            <person name="Wang J."/>
            <person name="Shi W."/>
            <person name="Du L."/>
            <person name="Sun Y."/>
            <person name="Zhan W."/>
            <person name="Jiang J.F."/>
            <person name="Wang Q."/>
            <person name="Zhang B."/>
            <person name="Ji P."/>
            <person name="Bell-Sakyi L."/>
            <person name="Cui X.M."/>
            <person name="Yuan T.T."/>
            <person name="Jiang B.G."/>
            <person name="Yang W.F."/>
            <person name="Lam T.T."/>
            <person name="Chang Q.C."/>
            <person name="Ding S.J."/>
            <person name="Wang X.J."/>
            <person name="Zhu J.G."/>
            <person name="Ruan X.D."/>
            <person name="Zhao L."/>
            <person name="Wei J.T."/>
            <person name="Ye R.Z."/>
            <person name="Que T.C."/>
            <person name="Du C.H."/>
            <person name="Zhou Y.H."/>
            <person name="Cheng J.X."/>
            <person name="Dai P.F."/>
            <person name="Guo W.B."/>
            <person name="Han X.H."/>
            <person name="Huang E.J."/>
            <person name="Li L.F."/>
            <person name="Wei W."/>
            <person name="Gao Y.C."/>
            <person name="Liu J.Z."/>
            <person name="Shao H.Z."/>
            <person name="Wang X."/>
            <person name="Wang C.C."/>
            <person name="Yang T.C."/>
            <person name="Huo Q.B."/>
            <person name="Li W."/>
            <person name="Chen H.Y."/>
            <person name="Chen S.E."/>
            <person name="Zhou L.G."/>
            <person name="Ni X.B."/>
            <person name="Tian J.H."/>
            <person name="Sheng Y."/>
            <person name="Liu T."/>
            <person name="Pan Y.S."/>
            <person name="Xia L.Y."/>
            <person name="Li J."/>
            <person name="Zhao F."/>
            <person name="Cao W.C."/>
        </authorList>
    </citation>
    <scope>NUCLEOTIDE SEQUENCE</scope>
    <source>
        <strain evidence="3">Rsan-2018</strain>
    </source>
</reference>
<proteinExistence type="predicted"/>
<accession>A0A9D4SPT4</accession>
<gene>
    <name evidence="3" type="ORF">HPB52_022559</name>
</gene>
<comment type="caution">
    <text evidence="3">The sequence shown here is derived from an EMBL/GenBank/DDBJ whole genome shotgun (WGS) entry which is preliminary data.</text>
</comment>
<evidence type="ECO:0000256" key="1">
    <source>
        <dbReference type="SAM" id="Coils"/>
    </source>
</evidence>
<feature type="compositionally biased region" description="Acidic residues" evidence="2">
    <location>
        <begin position="106"/>
        <end position="115"/>
    </location>
</feature>
<reference evidence="3" key="2">
    <citation type="submission" date="2021-09" db="EMBL/GenBank/DDBJ databases">
        <authorList>
            <person name="Jia N."/>
            <person name="Wang J."/>
            <person name="Shi W."/>
            <person name="Du L."/>
            <person name="Sun Y."/>
            <person name="Zhan W."/>
            <person name="Jiang J."/>
            <person name="Wang Q."/>
            <person name="Zhang B."/>
            <person name="Ji P."/>
            <person name="Sakyi L.B."/>
            <person name="Cui X."/>
            <person name="Yuan T."/>
            <person name="Jiang B."/>
            <person name="Yang W."/>
            <person name="Lam T.T.-Y."/>
            <person name="Chang Q."/>
            <person name="Ding S."/>
            <person name="Wang X."/>
            <person name="Zhu J."/>
            <person name="Ruan X."/>
            <person name="Zhao L."/>
            <person name="Wei J."/>
            <person name="Que T."/>
            <person name="Du C."/>
            <person name="Cheng J."/>
            <person name="Dai P."/>
            <person name="Han X."/>
            <person name="Huang E."/>
            <person name="Gao Y."/>
            <person name="Liu J."/>
            <person name="Shao H."/>
            <person name="Ye R."/>
            <person name="Li L."/>
            <person name="Wei W."/>
            <person name="Wang X."/>
            <person name="Wang C."/>
            <person name="Huo Q."/>
            <person name="Li W."/>
            <person name="Guo W."/>
            <person name="Chen H."/>
            <person name="Chen S."/>
            <person name="Zhou L."/>
            <person name="Zhou L."/>
            <person name="Ni X."/>
            <person name="Tian J."/>
            <person name="Zhou Y."/>
            <person name="Sheng Y."/>
            <person name="Liu T."/>
            <person name="Pan Y."/>
            <person name="Xia L."/>
            <person name="Li J."/>
            <person name="Zhao F."/>
            <person name="Cao W."/>
        </authorList>
    </citation>
    <scope>NUCLEOTIDE SEQUENCE</scope>
    <source>
        <strain evidence="3">Rsan-2018</strain>
        <tissue evidence="3">Larvae</tissue>
    </source>
</reference>
<dbReference type="Proteomes" id="UP000821837">
    <property type="component" value="Chromosome 8"/>
</dbReference>
<dbReference type="AlphaFoldDB" id="A0A9D4SPT4"/>